<reference evidence="8 9" key="1">
    <citation type="submission" date="2025-04" db="UniProtKB">
        <authorList>
            <consortium name="RefSeq"/>
        </authorList>
    </citation>
    <scope>IDENTIFICATION</scope>
</reference>
<dbReference type="AlphaFoldDB" id="A0AAX6QKV7"/>
<evidence type="ECO:0000313" key="7">
    <source>
        <dbReference type="Proteomes" id="UP000694906"/>
    </source>
</evidence>
<feature type="signal peptide" evidence="5">
    <location>
        <begin position="1"/>
        <end position="24"/>
    </location>
</feature>
<evidence type="ECO:0000313" key="10">
    <source>
        <dbReference type="RefSeq" id="XP_012921096.1"/>
    </source>
</evidence>
<feature type="domain" description="Peptidase S1" evidence="6">
    <location>
        <begin position="35"/>
        <end position="289"/>
    </location>
</feature>
<proteinExistence type="predicted"/>
<accession>A0AAX6QKV7</accession>
<dbReference type="PRINTS" id="PR00722">
    <property type="entry name" value="CHYMOTRYPSIN"/>
</dbReference>
<dbReference type="PROSITE" id="PS50240">
    <property type="entry name" value="TRYPSIN_DOM"/>
    <property type="match status" value="1"/>
</dbReference>
<evidence type="ECO:0000256" key="5">
    <source>
        <dbReference type="SAM" id="SignalP"/>
    </source>
</evidence>
<dbReference type="PROSITE" id="PS00134">
    <property type="entry name" value="TRYPSIN_HIS"/>
    <property type="match status" value="1"/>
</dbReference>
<dbReference type="RefSeq" id="XP_004864725.1">
    <property type="nucleotide sequence ID" value="XM_004864668.2"/>
</dbReference>
<dbReference type="PANTHER" id="PTHR24253">
    <property type="entry name" value="TRANSMEMBRANE PROTEASE SERINE"/>
    <property type="match status" value="1"/>
</dbReference>
<protein>
    <submittedName>
        <fullName evidence="8 9">Serine protease 33 isoform X1</fullName>
    </submittedName>
</protein>
<sequence length="289" mass="31012">MRDASCLWVLFLLMPGAAWTPVSAACGQPQRSSRIVGGRDAQDGEWPWQASIQHRGAHVCGGSLIAPQWVLTAGHCFPRQVLLAEYRVRLGALHLSPTPLHTLSVPVQRVLLPPDYSEDVARGDLALLQLRHPVTLSARVQPVCLPVPGSRPHSGSSCWVTGWGSLRPGVPLPEWRPLQGVRVPLLDSRTCDHLYHVGTNVPQTEHIVLPGNLCAGYVEGHKDACQLCPGMGMGHTEVGKPAGAPSGLCAPCFLEEVRQIQTMRGIQHQGASPLLALKMEGPGTVSGLL</sequence>
<dbReference type="GO" id="GO:0006508">
    <property type="term" value="P:proteolysis"/>
    <property type="evidence" value="ECO:0007669"/>
    <property type="project" value="UniProtKB-KW"/>
</dbReference>
<name>A0AAX6QKV7_HETGA</name>
<keyword evidence="4" id="KW-1015">Disulfide bond</keyword>
<evidence type="ECO:0000259" key="6">
    <source>
        <dbReference type="PROSITE" id="PS50240"/>
    </source>
</evidence>
<dbReference type="CTD" id="260429"/>
<dbReference type="FunFam" id="2.40.10.10:FF:000024">
    <property type="entry name" value="Serine protease 53"/>
    <property type="match status" value="1"/>
</dbReference>
<keyword evidence="7" id="KW-1185">Reference proteome</keyword>
<dbReference type="PROSITE" id="PS51257">
    <property type="entry name" value="PROKAR_LIPOPROTEIN"/>
    <property type="match status" value="1"/>
</dbReference>
<dbReference type="RefSeq" id="XP_012921096.1">
    <property type="nucleotide sequence ID" value="XM_013065642.2"/>
</dbReference>
<keyword evidence="3" id="KW-0378">Hydrolase</keyword>
<evidence type="ECO:0000256" key="3">
    <source>
        <dbReference type="ARBA" id="ARBA00022801"/>
    </source>
</evidence>
<keyword evidence="1 8" id="KW-0645">Protease</keyword>
<evidence type="ECO:0000256" key="1">
    <source>
        <dbReference type="ARBA" id="ARBA00022670"/>
    </source>
</evidence>
<dbReference type="InterPro" id="IPR018114">
    <property type="entry name" value="TRYPSIN_HIS"/>
</dbReference>
<dbReference type="GO" id="GO:0004252">
    <property type="term" value="F:serine-type endopeptidase activity"/>
    <property type="evidence" value="ECO:0007669"/>
    <property type="project" value="InterPro"/>
</dbReference>
<evidence type="ECO:0000256" key="4">
    <source>
        <dbReference type="ARBA" id="ARBA00023157"/>
    </source>
</evidence>
<dbReference type="InterPro" id="IPR009003">
    <property type="entry name" value="Peptidase_S1_PA"/>
</dbReference>
<dbReference type="InterPro" id="IPR043504">
    <property type="entry name" value="Peptidase_S1_PA_chymotrypsin"/>
</dbReference>
<dbReference type="Proteomes" id="UP000694906">
    <property type="component" value="Unplaced"/>
</dbReference>
<dbReference type="PANTHER" id="PTHR24253:SF58">
    <property type="entry name" value="SERINE PROTEASE 33"/>
    <property type="match status" value="1"/>
</dbReference>
<organism evidence="7 10">
    <name type="scientific">Heterocephalus glaber</name>
    <name type="common">Naked mole rat</name>
    <dbReference type="NCBI Taxonomy" id="10181"/>
    <lineage>
        <taxon>Eukaryota</taxon>
        <taxon>Metazoa</taxon>
        <taxon>Chordata</taxon>
        <taxon>Craniata</taxon>
        <taxon>Vertebrata</taxon>
        <taxon>Euteleostomi</taxon>
        <taxon>Mammalia</taxon>
        <taxon>Eutheria</taxon>
        <taxon>Euarchontoglires</taxon>
        <taxon>Glires</taxon>
        <taxon>Rodentia</taxon>
        <taxon>Hystricomorpha</taxon>
        <taxon>Bathyergidae</taxon>
        <taxon>Heterocephalus</taxon>
    </lineage>
</organism>
<evidence type="ECO:0000313" key="8">
    <source>
        <dbReference type="RefSeq" id="XP_004864724.1"/>
    </source>
</evidence>
<dbReference type="InterPro" id="IPR001254">
    <property type="entry name" value="Trypsin_dom"/>
</dbReference>
<dbReference type="Gene3D" id="2.40.10.10">
    <property type="entry name" value="Trypsin-like serine proteases"/>
    <property type="match status" value="1"/>
</dbReference>
<evidence type="ECO:0000313" key="9">
    <source>
        <dbReference type="RefSeq" id="XP_004864725.1"/>
    </source>
</evidence>
<dbReference type="SMART" id="SM00020">
    <property type="entry name" value="Tryp_SPc"/>
    <property type="match status" value="1"/>
</dbReference>
<keyword evidence="2 5" id="KW-0732">Signal</keyword>
<evidence type="ECO:0000256" key="2">
    <source>
        <dbReference type="ARBA" id="ARBA00022729"/>
    </source>
</evidence>
<dbReference type="RefSeq" id="XP_004864724.1">
    <property type="nucleotide sequence ID" value="XM_004864667.3"/>
</dbReference>
<dbReference type="SUPFAM" id="SSF50494">
    <property type="entry name" value="Trypsin-like serine proteases"/>
    <property type="match status" value="1"/>
</dbReference>
<dbReference type="GeneID" id="101712128"/>
<dbReference type="Pfam" id="PF00089">
    <property type="entry name" value="Trypsin"/>
    <property type="match status" value="1"/>
</dbReference>
<gene>
    <name evidence="8 9 10" type="primary">Prss33</name>
</gene>
<dbReference type="InterPro" id="IPR001314">
    <property type="entry name" value="Peptidase_S1A"/>
</dbReference>
<dbReference type="CDD" id="cd00190">
    <property type="entry name" value="Tryp_SPc"/>
    <property type="match status" value="1"/>
</dbReference>
<feature type="chain" id="PRO_5044719023" evidence="5">
    <location>
        <begin position="25"/>
        <end position="289"/>
    </location>
</feature>